<reference evidence="1 2" key="1">
    <citation type="submission" date="2014-04" db="EMBL/GenBank/DDBJ databases">
        <authorList>
            <consortium name="DOE Joint Genome Institute"/>
            <person name="Kuo A."/>
            <person name="Girlanda M."/>
            <person name="Perotto S."/>
            <person name="Kohler A."/>
            <person name="Nagy L.G."/>
            <person name="Floudas D."/>
            <person name="Copeland A."/>
            <person name="Barry K.W."/>
            <person name="Cichocki N."/>
            <person name="Veneault-Fourrey C."/>
            <person name="LaButti K."/>
            <person name="Lindquist E.A."/>
            <person name="Lipzen A."/>
            <person name="Lundell T."/>
            <person name="Morin E."/>
            <person name="Murat C."/>
            <person name="Sun H."/>
            <person name="Tunlid A."/>
            <person name="Henrissat B."/>
            <person name="Grigoriev I.V."/>
            <person name="Hibbett D.S."/>
            <person name="Martin F."/>
            <person name="Nordberg H.P."/>
            <person name="Cantor M.N."/>
            <person name="Hua S.X."/>
        </authorList>
    </citation>
    <scope>NUCLEOTIDE SEQUENCE [LARGE SCALE GENOMIC DNA]</scope>
    <source>
        <strain evidence="1 2">MUT 4182</strain>
    </source>
</reference>
<organism evidence="1 2">
    <name type="scientific">Tulasnella calospora MUT 4182</name>
    <dbReference type="NCBI Taxonomy" id="1051891"/>
    <lineage>
        <taxon>Eukaryota</taxon>
        <taxon>Fungi</taxon>
        <taxon>Dikarya</taxon>
        <taxon>Basidiomycota</taxon>
        <taxon>Agaricomycotina</taxon>
        <taxon>Agaricomycetes</taxon>
        <taxon>Cantharellales</taxon>
        <taxon>Tulasnellaceae</taxon>
        <taxon>Tulasnella</taxon>
    </lineage>
</organism>
<keyword evidence="2" id="KW-1185">Reference proteome</keyword>
<gene>
    <name evidence="1" type="ORF">M407DRAFT_11440</name>
</gene>
<dbReference type="AlphaFoldDB" id="A0A0C3LD42"/>
<protein>
    <submittedName>
        <fullName evidence="1">Uncharacterized protein</fullName>
    </submittedName>
</protein>
<dbReference type="Proteomes" id="UP000054248">
    <property type="component" value="Unassembled WGS sequence"/>
</dbReference>
<reference evidence="2" key="2">
    <citation type="submission" date="2015-01" db="EMBL/GenBank/DDBJ databases">
        <title>Evolutionary Origins and Diversification of the Mycorrhizal Mutualists.</title>
        <authorList>
            <consortium name="DOE Joint Genome Institute"/>
            <consortium name="Mycorrhizal Genomics Consortium"/>
            <person name="Kohler A."/>
            <person name="Kuo A."/>
            <person name="Nagy L.G."/>
            <person name="Floudas D."/>
            <person name="Copeland A."/>
            <person name="Barry K.W."/>
            <person name="Cichocki N."/>
            <person name="Veneault-Fourrey C."/>
            <person name="LaButti K."/>
            <person name="Lindquist E.A."/>
            <person name="Lipzen A."/>
            <person name="Lundell T."/>
            <person name="Morin E."/>
            <person name="Murat C."/>
            <person name="Riley R."/>
            <person name="Ohm R."/>
            <person name="Sun H."/>
            <person name="Tunlid A."/>
            <person name="Henrissat B."/>
            <person name="Grigoriev I.V."/>
            <person name="Hibbett D.S."/>
            <person name="Martin F."/>
        </authorList>
    </citation>
    <scope>NUCLEOTIDE SEQUENCE [LARGE SCALE GENOMIC DNA]</scope>
    <source>
        <strain evidence="2">MUT 4182</strain>
    </source>
</reference>
<evidence type="ECO:0000313" key="1">
    <source>
        <dbReference type="EMBL" id="KIO19347.1"/>
    </source>
</evidence>
<dbReference type="EMBL" id="KN823227">
    <property type="protein sequence ID" value="KIO19347.1"/>
    <property type="molecule type" value="Genomic_DNA"/>
</dbReference>
<dbReference type="HOGENOM" id="CLU_1332784_0_0_1"/>
<sequence>MSEILGRKNKHEVLLESRWEQQPSFVEWGLSSYPSHCGSVGVCGQQVRRRSSRRCIRKPLCHYQIMASKPTYRLAFWRKCGMLMAPGHDLCGANYYNLILGWLEADIKRWGGEIVRESIKKAFGRLKRHPIWISAVAENSDGGLLRWGGFPHDIESQLSSSLEILHHAGGFDLREKASRWVEKWEARWMEVYRAEAGFEPSFLDPL</sequence>
<proteinExistence type="predicted"/>
<accession>A0A0C3LD42</accession>
<name>A0A0C3LD42_9AGAM</name>
<evidence type="ECO:0000313" key="2">
    <source>
        <dbReference type="Proteomes" id="UP000054248"/>
    </source>
</evidence>